<protein>
    <submittedName>
        <fullName evidence="1">Phage tail protein</fullName>
    </submittedName>
</protein>
<dbReference type="Pfam" id="PF06891">
    <property type="entry name" value="P2_Phage_GpR"/>
    <property type="match status" value="1"/>
</dbReference>
<accession>A0A5U3EQL6</accession>
<dbReference type="AlphaFoldDB" id="A0A5U3EQL6"/>
<sequence>MTAVTAVFPGETMIKRKLLREFLLRTVTWLKQNPEKLNMDIEDGRISSTLARSLSHRHHYTLSIWIEDWSGDEITLLSLIELWLRRHEPDIFATEKARETGFRYWIQEQDSTHSVLNIRLQLTERTIVKIENGTLTAVSKDEIPLPSPEQDILSAYLDEGDSGQ</sequence>
<comment type="caution">
    <text evidence="1">The sequence shown here is derived from an EMBL/GenBank/DDBJ whole genome shotgun (WGS) entry which is preliminary data.</text>
</comment>
<dbReference type="InterPro" id="IPR009678">
    <property type="entry name" value="Phage_tail_completion_R"/>
</dbReference>
<dbReference type="Proteomes" id="UP000839575">
    <property type="component" value="Unassembled WGS sequence"/>
</dbReference>
<proteinExistence type="predicted"/>
<reference evidence="1 2" key="1">
    <citation type="submission" date="2018-07" db="EMBL/GenBank/DDBJ databases">
        <authorList>
            <consortium name="GenomeTrakr network: Whole genome sequencing for foodborne pathogen traceback"/>
        </authorList>
    </citation>
    <scope>NUCLEOTIDE SEQUENCE [LARGE SCALE GENOMIC DNA]</scope>
    <source>
        <strain evidence="1 2">CFSAN002851</strain>
    </source>
</reference>
<evidence type="ECO:0000313" key="1">
    <source>
        <dbReference type="EMBL" id="EBP3998252.1"/>
    </source>
</evidence>
<dbReference type="EMBL" id="AAGLPX010000008">
    <property type="protein sequence ID" value="EBP3998252.1"/>
    <property type="molecule type" value="Genomic_DNA"/>
</dbReference>
<organism evidence="1 2">
    <name type="scientific">Salmonella enterica I</name>
    <dbReference type="NCBI Taxonomy" id="59201"/>
    <lineage>
        <taxon>Bacteria</taxon>
        <taxon>Pseudomonadati</taxon>
        <taxon>Pseudomonadota</taxon>
        <taxon>Gammaproteobacteria</taxon>
        <taxon>Enterobacterales</taxon>
        <taxon>Enterobacteriaceae</taxon>
        <taxon>Salmonella</taxon>
    </lineage>
</organism>
<name>A0A5U3EQL6_SALET</name>
<evidence type="ECO:0000313" key="2">
    <source>
        <dbReference type="Proteomes" id="UP000839575"/>
    </source>
</evidence>
<gene>
    <name evidence="1" type="ORF">S301_06035</name>
</gene>